<dbReference type="SUPFAM" id="SSF52540">
    <property type="entry name" value="P-loop containing nucleoside triphosphate hydrolases"/>
    <property type="match status" value="1"/>
</dbReference>
<dbReference type="EMBL" id="JACEFO010002150">
    <property type="protein sequence ID" value="KAF8677305.1"/>
    <property type="molecule type" value="Genomic_DNA"/>
</dbReference>
<evidence type="ECO:0000256" key="4">
    <source>
        <dbReference type="ARBA" id="ARBA00022741"/>
    </source>
</evidence>
<dbReference type="InterPro" id="IPR042197">
    <property type="entry name" value="Apaf_helical"/>
</dbReference>
<evidence type="ECO:0000313" key="12">
    <source>
        <dbReference type="EMBL" id="KAF8677305.1"/>
    </source>
</evidence>
<keyword evidence="13" id="KW-1185">Reference proteome</keyword>
<dbReference type="Gene3D" id="1.20.5.4130">
    <property type="match status" value="1"/>
</dbReference>
<keyword evidence="6" id="KW-0175">Coiled coil</keyword>
<evidence type="ECO:0000259" key="10">
    <source>
        <dbReference type="Pfam" id="PF23559"/>
    </source>
</evidence>
<evidence type="ECO:0000256" key="1">
    <source>
        <dbReference type="ARBA" id="ARBA00008894"/>
    </source>
</evidence>
<feature type="domain" description="Disease resistance protein winged helix" evidence="10">
    <location>
        <begin position="473"/>
        <end position="552"/>
    </location>
</feature>
<dbReference type="PANTHER" id="PTHR23155">
    <property type="entry name" value="DISEASE RESISTANCE PROTEIN RP"/>
    <property type="match status" value="1"/>
</dbReference>
<comment type="similarity">
    <text evidence="1">Belongs to the disease resistance NB-LRR family.</text>
</comment>
<dbReference type="InterPro" id="IPR027417">
    <property type="entry name" value="P-loop_NTPase"/>
</dbReference>
<accession>A0A835B9P3</accession>
<dbReference type="InterPro" id="IPR036388">
    <property type="entry name" value="WH-like_DNA-bd_sf"/>
</dbReference>
<dbReference type="PANTHER" id="PTHR23155:SF1005">
    <property type="entry name" value="OS07G0197300 PROTEIN"/>
    <property type="match status" value="1"/>
</dbReference>
<evidence type="ECO:0000259" key="8">
    <source>
        <dbReference type="Pfam" id="PF00931"/>
    </source>
</evidence>
<dbReference type="InterPro" id="IPR032675">
    <property type="entry name" value="LRR_dom_sf"/>
</dbReference>
<dbReference type="InterPro" id="IPR002182">
    <property type="entry name" value="NB-ARC"/>
</dbReference>
<keyword evidence="5" id="KW-0611">Plant defense</keyword>
<dbReference type="SUPFAM" id="SSF52058">
    <property type="entry name" value="L domain-like"/>
    <property type="match status" value="1"/>
</dbReference>
<dbReference type="PRINTS" id="PR00364">
    <property type="entry name" value="DISEASERSIST"/>
</dbReference>
<keyword evidence="3" id="KW-0677">Repeat</keyword>
<feature type="domain" description="Disease resistance N-terminal" evidence="9">
    <location>
        <begin position="13"/>
        <end position="94"/>
    </location>
</feature>
<dbReference type="Pfam" id="PF23598">
    <property type="entry name" value="LRR_14"/>
    <property type="match status" value="1"/>
</dbReference>
<comment type="caution">
    <text evidence="12">The sequence shown here is derived from an EMBL/GenBank/DDBJ whole genome shotgun (WGS) entry which is preliminary data.</text>
</comment>
<dbReference type="InterPro" id="IPR044974">
    <property type="entry name" value="Disease_R_plants"/>
</dbReference>
<name>A0A835B9P3_9POAL</name>
<evidence type="ECO:0000259" key="9">
    <source>
        <dbReference type="Pfam" id="PF18052"/>
    </source>
</evidence>
<evidence type="ECO:0000259" key="11">
    <source>
        <dbReference type="Pfam" id="PF23598"/>
    </source>
</evidence>
<evidence type="ECO:0000256" key="6">
    <source>
        <dbReference type="ARBA" id="ARBA00023054"/>
    </source>
</evidence>
<dbReference type="FunFam" id="1.10.10.10:FF:000322">
    <property type="entry name" value="Probable disease resistance protein At1g63360"/>
    <property type="match status" value="1"/>
</dbReference>
<dbReference type="AlphaFoldDB" id="A0A835B9P3"/>
<feature type="region of interest" description="Disordered" evidence="7">
    <location>
        <begin position="262"/>
        <end position="283"/>
    </location>
</feature>
<dbReference type="Pfam" id="PF18052">
    <property type="entry name" value="Rx_N"/>
    <property type="match status" value="1"/>
</dbReference>
<dbReference type="Gene3D" id="3.80.10.10">
    <property type="entry name" value="Ribonuclease Inhibitor"/>
    <property type="match status" value="1"/>
</dbReference>
<dbReference type="GO" id="GO:0043531">
    <property type="term" value="F:ADP binding"/>
    <property type="evidence" value="ECO:0007669"/>
    <property type="project" value="InterPro"/>
</dbReference>
<reference evidence="12" key="1">
    <citation type="submission" date="2020-07" db="EMBL/GenBank/DDBJ databases">
        <title>Genome sequence and genetic diversity analysis of an under-domesticated orphan crop, white fonio (Digitaria exilis).</title>
        <authorList>
            <person name="Bennetzen J.L."/>
            <person name="Chen S."/>
            <person name="Ma X."/>
            <person name="Wang X."/>
            <person name="Yssel A.E.J."/>
            <person name="Chaluvadi S.R."/>
            <person name="Johnson M."/>
            <person name="Gangashetty P."/>
            <person name="Hamidou F."/>
            <person name="Sanogo M.D."/>
            <person name="Zwaenepoel A."/>
            <person name="Wallace J."/>
            <person name="Van De Peer Y."/>
            <person name="Van Deynze A."/>
        </authorList>
    </citation>
    <scope>NUCLEOTIDE SEQUENCE</scope>
    <source>
        <tissue evidence="12">Leaves</tissue>
    </source>
</reference>
<dbReference type="GO" id="GO:0002758">
    <property type="term" value="P:innate immune response-activating signaling pathway"/>
    <property type="evidence" value="ECO:0007669"/>
    <property type="project" value="UniProtKB-ARBA"/>
</dbReference>
<evidence type="ECO:0000256" key="5">
    <source>
        <dbReference type="ARBA" id="ARBA00022821"/>
    </source>
</evidence>
<dbReference type="Gene3D" id="3.40.50.300">
    <property type="entry name" value="P-loop containing nucleotide triphosphate hydrolases"/>
    <property type="match status" value="1"/>
</dbReference>
<keyword evidence="4" id="KW-0547">Nucleotide-binding</keyword>
<sequence>MRSTQMEMSASAAQSIVSQLGQLLVEELREIRGVGDKVVHLTDELATMNAVLRMVSEADEGAVDHLAREWERQVRELAYDAEDCADVYHLRIRRPIPLLPAYILKWPVYQLERLRLQRNLAADIKALLERASAVSERRARYRIDPAALPRSPWFAPAVSAGGLRRADDDTADQFVGIKEQADKLAERIKAIHAEDDKKLKVLSIVGFGGLGKTTLAMELCRQLESEFQRQAVVSVSQAFDGGKDMQGLLARLLPQIVKVMKRQDDTTQTTHTPEEEDEATGRNNANEQELIIEHMDVEQLSTRLKDLLKEKRYLIVIDDIWSLPAWEAIRIRLPENNCGSRIIVTTRIQTVAEASSISEDCVHHMKPLAPKSSEELFIKRVFGSMGTCPDGLEDIMRKILKKCGGLPLAIVKIASILASYNSTESVEIWIRVSNSIGSHMENHPTLEGIRKLTTLSYGYLPHHLKACMMYLSIFPEDYVIAKDRLLYRWIAEGLVTEKRGLTLFDVAEEYFNELISRNMIQKDKLSMFLSYGYWGYGMEMVEACRVHDMMLEVMVSISQEANFVSLVGRQYGGGLAHGTVRRLSVHGSNEEEELLKHTAGSPKKSKKERVSHGGIKAMKLHHVRSLSTFQVEGLGKLLDRLGEFRLLRVLDLEGCKAMRNKHMRDVCRLYLLRFLGLRGTSIAVMDGKIGDLGCLESLDVEQTQIHSMPPTVTKLSKLERMRVPEWILPRGLGNTKALREVSVALLEDDGVQVAREIGQLQQLQMLSMKLSGNGNGPNREGFLHALASSLSKTNALRTLLLQAYPTLGEDLLDFLLHVSSPPPLLRRLGMSGRISHFPDWISSLKHLADLSMWWTNLAGDQLLDLLCELPNLQILKLGYESCRDRELVARTRHKFPALRILELLGHQYHQGVKFEEGSMTKLERLVLSPYYNVESSIVGIDNLKELKEVKLVSDTKNNPLMKRALQQLKEENENRSESNQIKVLVE</sequence>
<feature type="domain" description="NB-ARC" evidence="8">
    <location>
        <begin position="188"/>
        <end position="382"/>
    </location>
</feature>
<organism evidence="12 13">
    <name type="scientific">Digitaria exilis</name>
    <dbReference type="NCBI Taxonomy" id="1010633"/>
    <lineage>
        <taxon>Eukaryota</taxon>
        <taxon>Viridiplantae</taxon>
        <taxon>Streptophyta</taxon>
        <taxon>Embryophyta</taxon>
        <taxon>Tracheophyta</taxon>
        <taxon>Spermatophyta</taxon>
        <taxon>Magnoliopsida</taxon>
        <taxon>Liliopsida</taxon>
        <taxon>Poales</taxon>
        <taxon>Poaceae</taxon>
        <taxon>PACMAD clade</taxon>
        <taxon>Panicoideae</taxon>
        <taxon>Panicodae</taxon>
        <taxon>Paniceae</taxon>
        <taxon>Anthephorinae</taxon>
        <taxon>Digitaria</taxon>
    </lineage>
</organism>
<evidence type="ECO:0000313" key="13">
    <source>
        <dbReference type="Proteomes" id="UP000636709"/>
    </source>
</evidence>
<evidence type="ECO:0000256" key="2">
    <source>
        <dbReference type="ARBA" id="ARBA00022614"/>
    </source>
</evidence>
<dbReference type="Gene3D" id="1.10.8.430">
    <property type="entry name" value="Helical domain of apoptotic protease-activating factors"/>
    <property type="match status" value="1"/>
</dbReference>
<dbReference type="InterPro" id="IPR055414">
    <property type="entry name" value="LRR_R13L4/SHOC2-like"/>
</dbReference>
<dbReference type="InterPro" id="IPR058922">
    <property type="entry name" value="WHD_DRP"/>
</dbReference>
<dbReference type="InterPro" id="IPR041118">
    <property type="entry name" value="Rx_N"/>
</dbReference>
<feature type="domain" description="Disease resistance R13L4/SHOC-2-like LRR" evidence="11">
    <location>
        <begin position="622"/>
        <end position="958"/>
    </location>
</feature>
<protein>
    <submittedName>
        <fullName evidence="12">Uncharacterized protein</fullName>
    </submittedName>
</protein>
<dbReference type="GO" id="GO:0042742">
    <property type="term" value="P:defense response to bacterium"/>
    <property type="evidence" value="ECO:0007669"/>
    <property type="project" value="UniProtKB-ARBA"/>
</dbReference>
<gene>
    <name evidence="12" type="ORF">HU200_046792</name>
</gene>
<dbReference type="InterPro" id="IPR038005">
    <property type="entry name" value="RX-like_CC"/>
</dbReference>
<evidence type="ECO:0000256" key="3">
    <source>
        <dbReference type="ARBA" id="ARBA00022737"/>
    </source>
</evidence>
<dbReference type="GO" id="GO:0009626">
    <property type="term" value="P:plant-type hypersensitive response"/>
    <property type="evidence" value="ECO:0007669"/>
    <property type="project" value="UniProtKB-ARBA"/>
</dbReference>
<dbReference type="Gene3D" id="1.10.10.10">
    <property type="entry name" value="Winged helix-like DNA-binding domain superfamily/Winged helix DNA-binding domain"/>
    <property type="match status" value="1"/>
</dbReference>
<dbReference type="OrthoDB" id="621543at2759"/>
<evidence type="ECO:0000256" key="7">
    <source>
        <dbReference type="SAM" id="MobiDB-lite"/>
    </source>
</evidence>
<proteinExistence type="inferred from homology"/>
<keyword evidence="2" id="KW-0433">Leucine-rich repeat</keyword>
<dbReference type="Pfam" id="PF23559">
    <property type="entry name" value="WHD_DRP"/>
    <property type="match status" value="1"/>
</dbReference>
<dbReference type="Proteomes" id="UP000636709">
    <property type="component" value="Unassembled WGS sequence"/>
</dbReference>
<dbReference type="CDD" id="cd14798">
    <property type="entry name" value="RX-CC_like"/>
    <property type="match status" value="1"/>
</dbReference>
<dbReference type="Pfam" id="PF00931">
    <property type="entry name" value="NB-ARC"/>
    <property type="match status" value="1"/>
</dbReference>